<evidence type="ECO:0000259" key="2">
    <source>
        <dbReference type="PROSITE" id="PS50943"/>
    </source>
</evidence>
<dbReference type="Gene3D" id="1.10.260.40">
    <property type="entry name" value="lambda repressor-like DNA-binding domains"/>
    <property type="match status" value="1"/>
</dbReference>
<sequence length="198" mass="22341">MVNDNKTLLQSDLVRLGSRLRFFRTQRGWTLGELARRTNLSEAYLSRIESGDRQPSLAVLFELARTYHTSMAALFEVEPPSSAVVVRSVDANVYEGNGLLYRLLSNKGSLANLHPIHVTIPAQRQNECLYQHEGEEWLYVLSGELRLTLGEEEHILQPFDAAHFDAGIPHRLDALGDRDTEILLVSCEASHALLRSYL</sequence>
<dbReference type="Proteomes" id="UP000268857">
    <property type="component" value="Unassembled WGS sequence"/>
</dbReference>
<dbReference type="InterPro" id="IPR013096">
    <property type="entry name" value="Cupin_2"/>
</dbReference>
<dbReference type="SUPFAM" id="SSF51182">
    <property type="entry name" value="RmlC-like cupins"/>
    <property type="match status" value="1"/>
</dbReference>
<dbReference type="Pfam" id="PF01381">
    <property type="entry name" value="HTH_3"/>
    <property type="match status" value="1"/>
</dbReference>
<proteinExistence type="predicted"/>
<dbReference type="STRING" id="211165.GCA_000317285_04274"/>
<organism evidence="3 4">
    <name type="scientific">Chlorogloeopsis fritschii PCC 6912</name>
    <dbReference type="NCBI Taxonomy" id="211165"/>
    <lineage>
        <taxon>Bacteria</taxon>
        <taxon>Bacillati</taxon>
        <taxon>Cyanobacteriota</taxon>
        <taxon>Cyanophyceae</taxon>
        <taxon>Nostocales</taxon>
        <taxon>Chlorogloeopsidaceae</taxon>
        <taxon>Chlorogloeopsis</taxon>
    </lineage>
</organism>
<dbReference type="InterPro" id="IPR001387">
    <property type="entry name" value="Cro/C1-type_HTH"/>
</dbReference>
<evidence type="ECO:0000313" key="3">
    <source>
        <dbReference type="EMBL" id="RUR81886.1"/>
    </source>
</evidence>
<evidence type="ECO:0000313" key="4">
    <source>
        <dbReference type="Proteomes" id="UP000268857"/>
    </source>
</evidence>
<evidence type="ECO:0000256" key="1">
    <source>
        <dbReference type="ARBA" id="ARBA00023125"/>
    </source>
</evidence>
<reference evidence="3 4" key="1">
    <citation type="journal article" date="2019" name="Genome Biol. Evol.">
        <title>Day and night: Metabolic profiles and evolutionary relationships of six axenic non-marine cyanobacteria.</title>
        <authorList>
            <person name="Will S.E."/>
            <person name="Henke P."/>
            <person name="Boedeker C."/>
            <person name="Huang S."/>
            <person name="Brinkmann H."/>
            <person name="Rohde M."/>
            <person name="Jarek M."/>
            <person name="Friedl T."/>
            <person name="Seufert S."/>
            <person name="Schumacher M."/>
            <person name="Overmann J."/>
            <person name="Neumann-Schaal M."/>
            <person name="Petersen J."/>
        </authorList>
    </citation>
    <scope>NUCLEOTIDE SEQUENCE [LARGE SCALE GENOMIC DNA]</scope>
    <source>
        <strain evidence="3 4">PCC 6912</strain>
    </source>
</reference>
<dbReference type="PROSITE" id="PS50943">
    <property type="entry name" value="HTH_CROC1"/>
    <property type="match status" value="1"/>
</dbReference>
<keyword evidence="4" id="KW-1185">Reference proteome</keyword>
<accession>A0A433NHL9</accession>
<dbReference type="GO" id="GO:0003700">
    <property type="term" value="F:DNA-binding transcription factor activity"/>
    <property type="evidence" value="ECO:0007669"/>
    <property type="project" value="TreeGrafter"/>
</dbReference>
<dbReference type="InterPro" id="IPR050807">
    <property type="entry name" value="TransReg_Diox_bact_type"/>
</dbReference>
<dbReference type="GO" id="GO:0005829">
    <property type="term" value="C:cytosol"/>
    <property type="evidence" value="ECO:0007669"/>
    <property type="project" value="TreeGrafter"/>
</dbReference>
<dbReference type="AlphaFoldDB" id="A0A433NHL9"/>
<feature type="domain" description="HTH cro/C1-type" evidence="2">
    <location>
        <begin position="20"/>
        <end position="74"/>
    </location>
</feature>
<dbReference type="Pfam" id="PF07883">
    <property type="entry name" value="Cupin_2"/>
    <property type="match status" value="1"/>
</dbReference>
<dbReference type="PANTHER" id="PTHR46797">
    <property type="entry name" value="HTH-TYPE TRANSCRIPTIONAL REGULATOR"/>
    <property type="match status" value="1"/>
</dbReference>
<dbReference type="PANTHER" id="PTHR46797:SF1">
    <property type="entry name" value="METHYLPHOSPHONATE SYNTHASE"/>
    <property type="match status" value="1"/>
</dbReference>
<keyword evidence="1 3" id="KW-0238">DNA-binding</keyword>
<dbReference type="CDD" id="cd02209">
    <property type="entry name" value="cupin_XRE_C"/>
    <property type="match status" value="1"/>
</dbReference>
<dbReference type="GO" id="GO:0003677">
    <property type="term" value="F:DNA binding"/>
    <property type="evidence" value="ECO:0007669"/>
    <property type="project" value="UniProtKB-KW"/>
</dbReference>
<dbReference type="InterPro" id="IPR011051">
    <property type="entry name" value="RmlC_Cupin_sf"/>
</dbReference>
<dbReference type="SMART" id="SM00530">
    <property type="entry name" value="HTH_XRE"/>
    <property type="match status" value="1"/>
</dbReference>
<dbReference type="EMBL" id="RSCJ01000009">
    <property type="protein sequence ID" value="RUR81886.1"/>
    <property type="molecule type" value="Genomic_DNA"/>
</dbReference>
<protein>
    <submittedName>
        <fullName evidence="3">DNA-binding protein</fullName>
    </submittedName>
</protein>
<dbReference type="OrthoDB" id="116921at2"/>
<dbReference type="InterPro" id="IPR010982">
    <property type="entry name" value="Lambda_DNA-bd_dom_sf"/>
</dbReference>
<dbReference type="Gene3D" id="2.60.120.10">
    <property type="entry name" value="Jelly Rolls"/>
    <property type="match status" value="1"/>
</dbReference>
<gene>
    <name evidence="3" type="ORF">PCC6912_27550</name>
</gene>
<dbReference type="RefSeq" id="WP_016875168.1">
    <property type="nucleotide sequence ID" value="NZ_AJLN01000104.1"/>
</dbReference>
<dbReference type="InterPro" id="IPR014710">
    <property type="entry name" value="RmlC-like_jellyroll"/>
</dbReference>
<comment type="caution">
    <text evidence="3">The sequence shown here is derived from an EMBL/GenBank/DDBJ whole genome shotgun (WGS) entry which is preliminary data.</text>
</comment>
<name>A0A433NHL9_CHLFR</name>
<dbReference type="SUPFAM" id="SSF47413">
    <property type="entry name" value="lambda repressor-like DNA-binding domains"/>
    <property type="match status" value="1"/>
</dbReference>
<dbReference type="CDD" id="cd00093">
    <property type="entry name" value="HTH_XRE"/>
    <property type="match status" value="1"/>
</dbReference>